<proteinExistence type="predicted"/>
<gene>
    <name evidence="3" type="ORF">BC781_103198</name>
</gene>
<evidence type="ECO:0000313" key="3">
    <source>
        <dbReference type="EMBL" id="PWJ41948.1"/>
    </source>
</evidence>
<keyword evidence="4" id="KW-1185">Reference proteome</keyword>
<protein>
    <submittedName>
        <fullName evidence="3">Uncharacterized protein DUF4174</fullName>
    </submittedName>
</protein>
<dbReference type="RefSeq" id="WP_158281472.1">
    <property type="nucleotide sequence ID" value="NZ_QGDO01000003.1"/>
</dbReference>
<feature type="domain" description="DUF4174" evidence="2">
    <location>
        <begin position="5"/>
        <end position="119"/>
    </location>
</feature>
<evidence type="ECO:0000313" key="4">
    <source>
        <dbReference type="Proteomes" id="UP000245535"/>
    </source>
</evidence>
<organism evidence="3 4">
    <name type="scientific">Sediminitomix flava</name>
    <dbReference type="NCBI Taxonomy" id="379075"/>
    <lineage>
        <taxon>Bacteria</taxon>
        <taxon>Pseudomonadati</taxon>
        <taxon>Bacteroidota</taxon>
        <taxon>Cytophagia</taxon>
        <taxon>Cytophagales</taxon>
        <taxon>Flammeovirgaceae</taxon>
        <taxon>Sediminitomix</taxon>
    </lineage>
</organism>
<sequence>MSQSLENHQWKDRLVILCTQDSSNSIFQKQLNLLKKNKEELNDRKIVIYQVFPDQYAQGLEALKWNSETTFSDQFNPDNSDFKFILIGLDGGIKLERATLVTTAELFSLIDQMPMRKAELEKRTRE</sequence>
<accession>A0A315ZAU8</accession>
<dbReference type="Proteomes" id="UP000245535">
    <property type="component" value="Unassembled WGS sequence"/>
</dbReference>
<keyword evidence="1" id="KW-0732">Signal</keyword>
<reference evidence="3 4" key="1">
    <citation type="submission" date="2018-03" db="EMBL/GenBank/DDBJ databases">
        <title>Genomic Encyclopedia of Archaeal and Bacterial Type Strains, Phase II (KMG-II): from individual species to whole genera.</title>
        <authorList>
            <person name="Goeker M."/>
        </authorList>
    </citation>
    <scope>NUCLEOTIDE SEQUENCE [LARGE SCALE GENOMIC DNA]</scope>
    <source>
        <strain evidence="3 4">DSM 28229</strain>
    </source>
</reference>
<evidence type="ECO:0000256" key="1">
    <source>
        <dbReference type="ARBA" id="ARBA00022729"/>
    </source>
</evidence>
<dbReference type="EMBL" id="QGDO01000003">
    <property type="protein sequence ID" value="PWJ41948.1"/>
    <property type="molecule type" value="Genomic_DNA"/>
</dbReference>
<dbReference type="Pfam" id="PF13778">
    <property type="entry name" value="DUF4174"/>
    <property type="match status" value="1"/>
</dbReference>
<evidence type="ECO:0000259" key="2">
    <source>
        <dbReference type="Pfam" id="PF13778"/>
    </source>
</evidence>
<dbReference type="OrthoDB" id="7362103at2"/>
<name>A0A315ZAU8_SEDFL</name>
<dbReference type="InterPro" id="IPR025232">
    <property type="entry name" value="DUF4174"/>
</dbReference>
<dbReference type="AlphaFoldDB" id="A0A315ZAU8"/>
<comment type="caution">
    <text evidence="3">The sequence shown here is derived from an EMBL/GenBank/DDBJ whole genome shotgun (WGS) entry which is preliminary data.</text>
</comment>